<gene>
    <name evidence="8" type="ORF">MNB_SV-10-1284</name>
</gene>
<sequence length="419" mass="47573">MEKPKLFETGKSFVWTMTILLLLFCLRLGWEYRNYTEFIAKPFYFTHAVVLNAYTKTKGKRRYQVLKLHSDDGLTFYTTTHRTEPFAHQRIRVEIFPSSKITFAGYLGSFYVKSRIKKHENMPVSVKTALLEKVASQHNTSSIASFYNAIFFAAPLSRILREKIALLGVSHLVALSGFHLGILWAILYGFFLLLYKPLQQRYFPHRYALFDVGLLTVLILGVYLWFVGSPPSLLRSYAMMLAGWAVLLMGIELISFPFLATVAALLLVLFPSLCVSVSFWLSVCGVFYIFLLLHYMKHWNKWLITLLVIPVGIFLLMLPVVHMIFGVTSSYQLLSPLLSILFIPFYPLAMLLHTAGMGGSLDGALLHLFALPADAQEHFLPLWAGGLYVLLSLSAVKYRSAFYALTATALLYAFYLFSG</sequence>
<keyword evidence="4 6" id="KW-1133">Transmembrane helix</keyword>
<feature type="transmembrane region" description="Helical" evidence="6">
    <location>
        <begin position="378"/>
        <end position="396"/>
    </location>
</feature>
<feature type="transmembrane region" description="Helical" evidence="6">
    <location>
        <begin position="12"/>
        <end position="30"/>
    </location>
</feature>
<feature type="domain" description="ComEC/Rec2-related protein" evidence="7">
    <location>
        <begin position="159"/>
        <end position="380"/>
    </location>
</feature>
<accession>A0A1W1CRT5</accession>
<feature type="transmembrane region" description="Helical" evidence="6">
    <location>
        <begin position="207"/>
        <end position="226"/>
    </location>
</feature>
<name>A0A1W1CRT5_9ZZZZ</name>
<keyword evidence="3 6" id="KW-0812">Transmembrane</keyword>
<comment type="subcellular location">
    <subcellularLocation>
        <location evidence="1">Cell membrane</location>
        <topology evidence="1">Multi-pass membrane protein</topology>
    </subcellularLocation>
</comment>
<dbReference type="InterPro" id="IPR052159">
    <property type="entry name" value="Competence_DNA_uptake"/>
</dbReference>
<dbReference type="Pfam" id="PF03772">
    <property type="entry name" value="Competence"/>
    <property type="match status" value="1"/>
</dbReference>
<evidence type="ECO:0000256" key="4">
    <source>
        <dbReference type="ARBA" id="ARBA00022989"/>
    </source>
</evidence>
<protein>
    <submittedName>
        <fullName evidence="8">Competence protein</fullName>
    </submittedName>
</protein>
<evidence type="ECO:0000256" key="1">
    <source>
        <dbReference type="ARBA" id="ARBA00004651"/>
    </source>
</evidence>
<dbReference type="AlphaFoldDB" id="A0A1W1CRT5"/>
<keyword evidence="2" id="KW-1003">Cell membrane</keyword>
<feature type="transmembrane region" description="Helical" evidence="6">
    <location>
        <begin position="337"/>
        <end position="358"/>
    </location>
</feature>
<dbReference type="InterPro" id="IPR004477">
    <property type="entry name" value="ComEC_N"/>
</dbReference>
<reference evidence="8" key="1">
    <citation type="submission" date="2016-10" db="EMBL/GenBank/DDBJ databases">
        <authorList>
            <person name="de Groot N.N."/>
        </authorList>
    </citation>
    <scope>NUCLEOTIDE SEQUENCE</scope>
</reference>
<dbReference type="EMBL" id="FPHL01000052">
    <property type="protein sequence ID" value="SFV68459.1"/>
    <property type="molecule type" value="Genomic_DNA"/>
</dbReference>
<evidence type="ECO:0000256" key="3">
    <source>
        <dbReference type="ARBA" id="ARBA00022692"/>
    </source>
</evidence>
<organism evidence="8">
    <name type="scientific">hydrothermal vent metagenome</name>
    <dbReference type="NCBI Taxonomy" id="652676"/>
    <lineage>
        <taxon>unclassified sequences</taxon>
        <taxon>metagenomes</taxon>
        <taxon>ecological metagenomes</taxon>
    </lineage>
</organism>
<evidence type="ECO:0000256" key="2">
    <source>
        <dbReference type="ARBA" id="ARBA00022475"/>
    </source>
</evidence>
<keyword evidence="5 6" id="KW-0472">Membrane</keyword>
<evidence type="ECO:0000259" key="7">
    <source>
        <dbReference type="Pfam" id="PF03772"/>
    </source>
</evidence>
<feature type="transmembrane region" description="Helical" evidence="6">
    <location>
        <begin position="302"/>
        <end position="325"/>
    </location>
</feature>
<feature type="transmembrane region" description="Helical" evidence="6">
    <location>
        <begin position="401"/>
        <end position="418"/>
    </location>
</feature>
<evidence type="ECO:0000256" key="5">
    <source>
        <dbReference type="ARBA" id="ARBA00023136"/>
    </source>
</evidence>
<dbReference type="NCBIfam" id="TIGR00360">
    <property type="entry name" value="ComEC_N-term"/>
    <property type="match status" value="1"/>
</dbReference>
<dbReference type="GO" id="GO:0005886">
    <property type="term" value="C:plasma membrane"/>
    <property type="evidence" value="ECO:0007669"/>
    <property type="project" value="UniProtKB-SubCell"/>
</dbReference>
<dbReference type="PANTHER" id="PTHR30619">
    <property type="entry name" value="DNA INTERNALIZATION/COMPETENCE PROTEIN COMEC/REC2"/>
    <property type="match status" value="1"/>
</dbReference>
<evidence type="ECO:0000313" key="8">
    <source>
        <dbReference type="EMBL" id="SFV68459.1"/>
    </source>
</evidence>
<evidence type="ECO:0000256" key="6">
    <source>
        <dbReference type="SAM" id="Phobius"/>
    </source>
</evidence>
<proteinExistence type="predicted"/>
<feature type="transmembrane region" description="Helical" evidence="6">
    <location>
        <begin position="143"/>
        <end position="160"/>
    </location>
</feature>
<feature type="transmembrane region" description="Helical" evidence="6">
    <location>
        <begin position="246"/>
        <end position="270"/>
    </location>
</feature>
<feature type="transmembrane region" description="Helical" evidence="6">
    <location>
        <begin position="277"/>
        <end position="296"/>
    </location>
</feature>
<dbReference type="PANTHER" id="PTHR30619:SF7">
    <property type="entry name" value="BETA-LACTAMASE DOMAIN PROTEIN"/>
    <property type="match status" value="1"/>
</dbReference>
<feature type="transmembrane region" description="Helical" evidence="6">
    <location>
        <begin position="172"/>
        <end position="195"/>
    </location>
</feature>